<gene>
    <name evidence="6" type="ORF">SM757_31230</name>
</gene>
<dbReference type="InterPro" id="IPR029062">
    <property type="entry name" value="Class_I_gatase-like"/>
</dbReference>
<comment type="caution">
    <text evidence="6">The sequence shown here is derived from an EMBL/GenBank/DDBJ whole genome shotgun (WGS) entry which is preliminary data.</text>
</comment>
<keyword evidence="6" id="KW-0121">Carboxypeptidase</keyword>
<feature type="signal peptide" evidence="5">
    <location>
        <begin position="1"/>
        <end position="31"/>
    </location>
</feature>
<dbReference type="SUPFAM" id="SSF52317">
    <property type="entry name" value="Class I glutamine amidotransferase-like"/>
    <property type="match status" value="1"/>
</dbReference>
<evidence type="ECO:0000313" key="7">
    <source>
        <dbReference type="Proteomes" id="UP001293718"/>
    </source>
</evidence>
<keyword evidence="2" id="KW-0645">Protease</keyword>
<proteinExistence type="inferred from homology"/>
<dbReference type="GO" id="GO:0004180">
    <property type="term" value="F:carboxypeptidase activity"/>
    <property type="evidence" value="ECO:0007669"/>
    <property type="project" value="UniProtKB-KW"/>
</dbReference>
<evidence type="ECO:0000256" key="3">
    <source>
        <dbReference type="ARBA" id="ARBA00022801"/>
    </source>
</evidence>
<dbReference type="Proteomes" id="UP001293718">
    <property type="component" value="Unassembled WGS sequence"/>
</dbReference>
<dbReference type="CDD" id="cd03145">
    <property type="entry name" value="GAT1_cyanophycinase"/>
    <property type="match status" value="1"/>
</dbReference>
<name>A0ABU5IQ93_9BURK</name>
<dbReference type="RefSeq" id="WP_322468326.1">
    <property type="nucleotide sequence ID" value="NZ_JAXOJX010000094.1"/>
</dbReference>
<dbReference type="PANTHER" id="PTHR36175:SF1">
    <property type="entry name" value="CYANOPHYCINASE"/>
    <property type="match status" value="1"/>
</dbReference>
<dbReference type="Gene3D" id="3.40.50.880">
    <property type="match status" value="1"/>
</dbReference>
<evidence type="ECO:0000256" key="4">
    <source>
        <dbReference type="ARBA" id="ARBA00022825"/>
    </source>
</evidence>
<keyword evidence="3 6" id="KW-0378">Hydrolase</keyword>
<keyword evidence="7" id="KW-1185">Reference proteome</keyword>
<reference evidence="6 7" key="1">
    <citation type="submission" date="2023-11" db="EMBL/GenBank/DDBJ databases">
        <title>Draft genome of Azohydromonas lata strain H1 (DSM1123), a polyhydroxyalkanoate producer.</title>
        <authorList>
            <person name="Traversa D."/>
            <person name="D'Addabbo P."/>
            <person name="Pazzani C."/>
            <person name="Manzari C."/>
            <person name="Chiara M."/>
            <person name="Scrascia M."/>
        </authorList>
    </citation>
    <scope>NUCLEOTIDE SEQUENCE [LARGE SCALE GENOMIC DNA]</scope>
    <source>
        <strain evidence="6 7">H1</strain>
    </source>
</reference>
<accession>A0ABU5IQ93</accession>
<evidence type="ECO:0000256" key="1">
    <source>
        <dbReference type="ARBA" id="ARBA00006534"/>
    </source>
</evidence>
<keyword evidence="4" id="KW-0720">Serine protease</keyword>
<evidence type="ECO:0000256" key="2">
    <source>
        <dbReference type="ARBA" id="ARBA00022670"/>
    </source>
</evidence>
<dbReference type="InterPro" id="IPR005320">
    <property type="entry name" value="Peptidase_S51"/>
</dbReference>
<feature type="chain" id="PRO_5047180504" evidence="5">
    <location>
        <begin position="32"/>
        <end position="353"/>
    </location>
</feature>
<dbReference type="GO" id="GO:0008241">
    <property type="term" value="F:peptidyl-dipeptidase activity"/>
    <property type="evidence" value="ECO:0007669"/>
    <property type="project" value="UniProtKB-EC"/>
</dbReference>
<evidence type="ECO:0000313" key="6">
    <source>
        <dbReference type="EMBL" id="MDZ5461059.1"/>
    </source>
</evidence>
<keyword evidence="5" id="KW-0732">Signal</keyword>
<sequence>MDNWTAPARRLGLRALLLLCLLPALLGSALAANTVTRKGKGWEYYLTGSAADRVLPAPRRAGAALMGGEADVDGAFRWLVQRAGGGDFVVIRASGDDGYQSYVFDTIGGVDSVETLVVATRDAANDPFVVDRVLRAEVLFIAGGDQSDYVKLWSGTALHDAIKALQRRNVPVGGISAGLAVMGALDFAALNGTLASSDALSDPYNKRVSLDSGFLTVSGLEADITDSHFAARDRMGRMLAFLARSIQDQRVSGFDAIRGVGVDAGVAVLLDGLQATLLTQPGYEGRGAYFLRPLMAPTVCAPKQPLTFRNVQVDKITASGNFNLSTWSGLSARYQVNAEAGVLTSEQAGGAVY</sequence>
<dbReference type="EC" id="3.4.15.6" evidence="6"/>
<protein>
    <submittedName>
        <fullName evidence="6">Cyanophycinase</fullName>
        <ecNumber evidence="6">3.4.15.6</ecNumber>
    </submittedName>
</protein>
<dbReference type="EMBL" id="JAXOJX010000094">
    <property type="protein sequence ID" value="MDZ5461059.1"/>
    <property type="molecule type" value="Genomic_DNA"/>
</dbReference>
<evidence type="ECO:0000256" key="5">
    <source>
        <dbReference type="SAM" id="SignalP"/>
    </source>
</evidence>
<dbReference type="Pfam" id="PF03575">
    <property type="entry name" value="Peptidase_S51"/>
    <property type="match status" value="1"/>
</dbReference>
<dbReference type="PANTHER" id="PTHR36175">
    <property type="entry name" value="CYANOPHYCINASE"/>
    <property type="match status" value="1"/>
</dbReference>
<organism evidence="6 7">
    <name type="scientific">Azohydromonas lata</name>
    <dbReference type="NCBI Taxonomy" id="45677"/>
    <lineage>
        <taxon>Bacteria</taxon>
        <taxon>Pseudomonadati</taxon>
        <taxon>Pseudomonadota</taxon>
        <taxon>Betaproteobacteria</taxon>
        <taxon>Burkholderiales</taxon>
        <taxon>Sphaerotilaceae</taxon>
        <taxon>Azohydromonas</taxon>
    </lineage>
</organism>
<comment type="similarity">
    <text evidence="1">Belongs to the peptidase S51 family.</text>
</comment>